<protein>
    <submittedName>
        <fullName evidence="1">Uncharacterized protein</fullName>
    </submittedName>
</protein>
<dbReference type="AlphaFoldDB" id="A0A3R9PFG0"/>
<proteinExistence type="predicted"/>
<evidence type="ECO:0000313" key="2">
    <source>
        <dbReference type="Proteomes" id="UP000277582"/>
    </source>
</evidence>
<dbReference type="Proteomes" id="UP000277582">
    <property type="component" value="Unassembled WGS sequence"/>
</dbReference>
<gene>
    <name evidence="1" type="ORF">D6D85_11795</name>
</gene>
<name>A0A3R9PFG0_9CREN</name>
<organism evidence="1 2">
    <name type="scientific">Candidatus Methanodesulfokora washburnensis</name>
    <dbReference type="NCBI Taxonomy" id="2478471"/>
    <lineage>
        <taxon>Archaea</taxon>
        <taxon>Thermoproteota</taxon>
        <taxon>Candidatus Korarchaeia</taxon>
        <taxon>Candidatus Korarchaeia incertae sedis</taxon>
        <taxon>Candidatus Methanodesulfokora</taxon>
    </lineage>
</organism>
<reference evidence="1 2" key="1">
    <citation type="submission" date="2018-10" db="EMBL/GenBank/DDBJ databases">
        <title>Co-occurring genomic capacity for anaerobic methane metabolism and dissimilatory sulfite reduction discovered in the Korarchaeota.</title>
        <authorList>
            <person name="Mckay L.J."/>
            <person name="Dlakic M."/>
            <person name="Fields M.W."/>
            <person name="Delmont T.O."/>
            <person name="Eren A.M."/>
            <person name="Jay Z.J."/>
            <person name="Klingelsmith K.B."/>
            <person name="Rusch D.B."/>
            <person name="Inskeep W.P."/>
        </authorList>
    </citation>
    <scope>NUCLEOTIDE SEQUENCE [LARGE SCALE GENOMIC DNA]</scope>
    <source>
        <strain evidence="1 2">MDKW</strain>
    </source>
</reference>
<evidence type="ECO:0000313" key="1">
    <source>
        <dbReference type="EMBL" id="RSN72967.1"/>
    </source>
</evidence>
<sequence length="83" mass="10097">MEEIDKQSVAEEFRRLFKKRIGYVDYKYSWFGNELEFAFYSPTFSSVDLRQVEVIAKELDMRLKGFYWRPDTDVVYCFLEVVK</sequence>
<comment type="caution">
    <text evidence="1">The sequence shown here is derived from an EMBL/GenBank/DDBJ whole genome shotgun (WGS) entry which is preliminary data.</text>
</comment>
<dbReference type="EMBL" id="RCOS01000132">
    <property type="protein sequence ID" value="RSN72967.1"/>
    <property type="molecule type" value="Genomic_DNA"/>
</dbReference>
<accession>A0A3R9PFG0</accession>
<keyword evidence="2" id="KW-1185">Reference proteome</keyword>
<dbReference type="RefSeq" id="WP_125672159.1">
    <property type="nucleotide sequence ID" value="NZ_RCOS01000132.1"/>
</dbReference>